<accession>Q65R13</accession>
<keyword evidence="6 8" id="KW-0472">Membrane</keyword>
<evidence type="ECO:0000256" key="8">
    <source>
        <dbReference type="SAM" id="Phobius"/>
    </source>
</evidence>
<comment type="subcellular location">
    <subcellularLocation>
        <location evidence="1">Membrane</location>
        <topology evidence="1">Multi-pass membrane protein</topology>
    </subcellularLocation>
</comment>
<evidence type="ECO:0000256" key="2">
    <source>
        <dbReference type="ARBA" id="ARBA00006175"/>
    </source>
</evidence>
<feature type="transmembrane region" description="Helical" evidence="8">
    <location>
        <begin position="88"/>
        <end position="110"/>
    </location>
</feature>
<dbReference type="InterPro" id="IPR023271">
    <property type="entry name" value="Aquaporin-like"/>
</dbReference>
<keyword evidence="3 7" id="KW-0813">Transport</keyword>
<dbReference type="NCBIfam" id="TIGR00861">
    <property type="entry name" value="MIP"/>
    <property type="match status" value="1"/>
</dbReference>
<evidence type="ECO:0000256" key="1">
    <source>
        <dbReference type="ARBA" id="ARBA00004141"/>
    </source>
</evidence>
<dbReference type="Pfam" id="PF00230">
    <property type="entry name" value="MIP"/>
    <property type="match status" value="1"/>
</dbReference>
<dbReference type="Proteomes" id="UP000000607">
    <property type="component" value="Chromosome"/>
</dbReference>
<dbReference type="InterPro" id="IPR050363">
    <property type="entry name" value="MIP/Aquaporin"/>
</dbReference>
<proteinExistence type="inferred from homology"/>
<reference evidence="9 10" key="1">
    <citation type="journal article" date="2004" name="Nat. Biotechnol.">
        <title>The genome sequence of the capnophilic rumen bacterium Mannheimia succiniciproducens.</title>
        <authorList>
            <person name="Hong S.H."/>
            <person name="Kim J.S."/>
            <person name="Lee S.Y."/>
            <person name="In Y.H."/>
            <person name="Choi S.S."/>
            <person name="Rih J.-K."/>
            <person name="Kim C.H."/>
            <person name="Jeong H."/>
            <person name="Hur C.G."/>
            <person name="Kim J.J."/>
        </authorList>
    </citation>
    <scope>NUCLEOTIDE SEQUENCE [LARGE SCALE GENOMIC DNA]</scope>
    <source>
        <strain evidence="10">KCTC 0769BP / MBEL55E</strain>
    </source>
</reference>
<feature type="transmembrane region" description="Helical" evidence="8">
    <location>
        <begin position="224"/>
        <end position="247"/>
    </location>
</feature>
<dbReference type="GO" id="GO:0015254">
    <property type="term" value="F:glycerol channel activity"/>
    <property type="evidence" value="ECO:0007669"/>
    <property type="project" value="TreeGrafter"/>
</dbReference>
<dbReference type="PROSITE" id="PS00221">
    <property type="entry name" value="MIP"/>
    <property type="match status" value="1"/>
</dbReference>
<protein>
    <submittedName>
        <fullName evidence="9">GlpF protein</fullName>
    </submittedName>
</protein>
<dbReference type="PANTHER" id="PTHR43829:SF9">
    <property type="entry name" value="AQUAPORIN-9"/>
    <property type="match status" value="1"/>
</dbReference>
<feature type="transmembrane region" description="Helical" evidence="8">
    <location>
        <begin position="274"/>
        <end position="296"/>
    </location>
</feature>
<dbReference type="InterPro" id="IPR000425">
    <property type="entry name" value="MIP"/>
</dbReference>
<gene>
    <name evidence="9" type="primary">glpF</name>
    <name evidence="9" type="ordered locus">MS1990</name>
</gene>
<comment type="similarity">
    <text evidence="2 7">Belongs to the MIP/aquaporin (TC 1.A.8) family.</text>
</comment>
<evidence type="ECO:0000256" key="5">
    <source>
        <dbReference type="ARBA" id="ARBA00022989"/>
    </source>
</evidence>
<dbReference type="HOGENOM" id="CLU_020019_9_2_6"/>
<feature type="transmembrane region" description="Helical" evidence="8">
    <location>
        <begin position="185"/>
        <end position="204"/>
    </location>
</feature>
<feature type="transmembrane region" description="Helical" evidence="8">
    <location>
        <begin position="130"/>
        <end position="155"/>
    </location>
</feature>
<evidence type="ECO:0000256" key="3">
    <source>
        <dbReference type="ARBA" id="ARBA00022448"/>
    </source>
</evidence>
<evidence type="ECO:0000256" key="7">
    <source>
        <dbReference type="RuleBase" id="RU000477"/>
    </source>
</evidence>
<evidence type="ECO:0000256" key="4">
    <source>
        <dbReference type="ARBA" id="ARBA00022692"/>
    </source>
</evidence>
<dbReference type="SUPFAM" id="SSF81338">
    <property type="entry name" value="Aquaporin-like"/>
    <property type="match status" value="1"/>
</dbReference>
<dbReference type="KEGG" id="msu:MS1990"/>
<dbReference type="eggNOG" id="COG0580">
    <property type="taxonomic scope" value="Bacteria"/>
</dbReference>
<dbReference type="PRINTS" id="PR00783">
    <property type="entry name" value="MINTRINSICP"/>
</dbReference>
<keyword evidence="4 7" id="KW-0812">Transmembrane</keyword>
<dbReference type="RefSeq" id="WP_011201148.1">
    <property type="nucleotide sequence ID" value="NC_006300.1"/>
</dbReference>
<dbReference type="PANTHER" id="PTHR43829">
    <property type="entry name" value="AQUAPORIN OR AQUAGLYCEROPORIN RELATED"/>
    <property type="match status" value="1"/>
</dbReference>
<evidence type="ECO:0000313" key="10">
    <source>
        <dbReference type="Proteomes" id="UP000000607"/>
    </source>
</evidence>
<dbReference type="GO" id="GO:0005886">
    <property type="term" value="C:plasma membrane"/>
    <property type="evidence" value="ECO:0007669"/>
    <property type="project" value="TreeGrafter"/>
</dbReference>
<organism evidence="9 10">
    <name type="scientific">Mannheimia succiniciproducens (strain KCTC 0769BP / MBEL55E)</name>
    <dbReference type="NCBI Taxonomy" id="221988"/>
    <lineage>
        <taxon>Bacteria</taxon>
        <taxon>Pseudomonadati</taxon>
        <taxon>Pseudomonadota</taxon>
        <taxon>Gammaproteobacteria</taxon>
        <taxon>Pasteurellales</taxon>
        <taxon>Pasteurellaceae</taxon>
        <taxon>Basfia</taxon>
    </lineage>
</organism>
<keyword evidence="5 8" id="KW-1133">Transmembrane helix</keyword>
<feature type="transmembrane region" description="Helical" evidence="8">
    <location>
        <begin position="55"/>
        <end position="76"/>
    </location>
</feature>
<sequence length="297" mass="31607">MPLFFYFILYIMTHILCENREFKKIPNGLFLIKTTNHNFFKHNSQSSKEKNMNPYLAEFLGTALLVLMGNGVVANVCLNKTKGNGSGWIVITTAWAFAVYVAVVATGPYSGAHLNPAVTLGLAANGGFSWTMVPGYIIAQILGGIFGGLVVYLFYRDHFSATEDEGAKRASFCTEPAIRNYGSNLFSEIIGTVVLVSVIFYISAGSITLPGAEGATPVGLGSIGGLPVAILVWAIGLSLGGTTGYAINPARDLGPRIALTLLSKKLKTSPDWGYAWVPVLGPCIGGLLAAIGYQIVM</sequence>
<evidence type="ECO:0000256" key="6">
    <source>
        <dbReference type="ARBA" id="ARBA00023136"/>
    </source>
</evidence>
<dbReference type="InterPro" id="IPR022357">
    <property type="entry name" value="MIP_CS"/>
</dbReference>
<dbReference type="EMBL" id="AE016827">
    <property type="protein sequence ID" value="AAU38597.1"/>
    <property type="molecule type" value="Genomic_DNA"/>
</dbReference>
<dbReference type="Gene3D" id="1.20.1080.10">
    <property type="entry name" value="Glycerol uptake facilitator protein"/>
    <property type="match status" value="1"/>
</dbReference>
<evidence type="ECO:0000313" key="9">
    <source>
        <dbReference type="EMBL" id="AAU38597.1"/>
    </source>
</evidence>
<dbReference type="STRING" id="221988.MS1990"/>
<name>Q65R13_MANSM</name>
<dbReference type="AlphaFoldDB" id="Q65R13"/>
<keyword evidence="10" id="KW-1185">Reference proteome</keyword>